<name>A0AAD8QW01_LOLMU</name>
<keyword evidence="3" id="KW-1185">Reference proteome</keyword>
<feature type="region of interest" description="Disordered" evidence="1">
    <location>
        <begin position="73"/>
        <end position="107"/>
    </location>
</feature>
<feature type="compositionally biased region" description="Low complexity" evidence="1">
    <location>
        <begin position="98"/>
        <end position="107"/>
    </location>
</feature>
<organism evidence="2 3">
    <name type="scientific">Lolium multiflorum</name>
    <name type="common">Italian ryegrass</name>
    <name type="synonym">Lolium perenne subsp. multiflorum</name>
    <dbReference type="NCBI Taxonomy" id="4521"/>
    <lineage>
        <taxon>Eukaryota</taxon>
        <taxon>Viridiplantae</taxon>
        <taxon>Streptophyta</taxon>
        <taxon>Embryophyta</taxon>
        <taxon>Tracheophyta</taxon>
        <taxon>Spermatophyta</taxon>
        <taxon>Magnoliopsida</taxon>
        <taxon>Liliopsida</taxon>
        <taxon>Poales</taxon>
        <taxon>Poaceae</taxon>
        <taxon>BOP clade</taxon>
        <taxon>Pooideae</taxon>
        <taxon>Poodae</taxon>
        <taxon>Poeae</taxon>
        <taxon>Poeae Chloroplast Group 2 (Poeae type)</taxon>
        <taxon>Loliodinae</taxon>
        <taxon>Loliinae</taxon>
        <taxon>Lolium</taxon>
    </lineage>
</organism>
<evidence type="ECO:0000256" key="1">
    <source>
        <dbReference type="SAM" id="MobiDB-lite"/>
    </source>
</evidence>
<evidence type="ECO:0000313" key="2">
    <source>
        <dbReference type="EMBL" id="KAK1609024.1"/>
    </source>
</evidence>
<sequence>MEQACSADSYEVTSQEGITGQASVEMFFSSLQAHLKARATEAAANVAEVEEASKLKPPRSRSWSRAQLRAARDQCAVSEEAGRSAARRKLKLADRADAAAPAGAEPP</sequence>
<gene>
    <name evidence="2" type="ORF">QYE76_032697</name>
</gene>
<accession>A0AAD8QW01</accession>
<protein>
    <submittedName>
        <fullName evidence="2">Uncharacterized protein</fullName>
    </submittedName>
</protein>
<proteinExistence type="predicted"/>
<reference evidence="2" key="1">
    <citation type="submission" date="2023-07" db="EMBL/GenBank/DDBJ databases">
        <title>A chromosome-level genome assembly of Lolium multiflorum.</title>
        <authorList>
            <person name="Chen Y."/>
            <person name="Copetti D."/>
            <person name="Kolliker R."/>
            <person name="Studer B."/>
        </authorList>
    </citation>
    <scope>NUCLEOTIDE SEQUENCE</scope>
    <source>
        <strain evidence="2">02402/16</strain>
        <tissue evidence="2">Leaf</tissue>
    </source>
</reference>
<comment type="caution">
    <text evidence="2">The sequence shown here is derived from an EMBL/GenBank/DDBJ whole genome shotgun (WGS) entry which is preliminary data.</text>
</comment>
<dbReference type="EMBL" id="JAUUTY010000007">
    <property type="protein sequence ID" value="KAK1609024.1"/>
    <property type="molecule type" value="Genomic_DNA"/>
</dbReference>
<dbReference type="AlphaFoldDB" id="A0AAD8QW01"/>
<dbReference type="Proteomes" id="UP001231189">
    <property type="component" value="Unassembled WGS sequence"/>
</dbReference>
<evidence type="ECO:0000313" key="3">
    <source>
        <dbReference type="Proteomes" id="UP001231189"/>
    </source>
</evidence>